<keyword evidence="3" id="KW-1185">Reference proteome</keyword>
<dbReference type="NCBIfam" id="TIGR02246">
    <property type="entry name" value="SgcJ/EcaC family oxidoreductase"/>
    <property type="match status" value="1"/>
</dbReference>
<evidence type="ECO:0000313" key="3">
    <source>
        <dbReference type="Proteomes" id="UP001597063"/>
    </source>
</evidence>
<name>A0ABW2XEQ6_9ACTN</name>
<accession>A0ABW2XEQ6</accession>
<protein>
    <submittedName>
        <fullName evidence="2">SgcJ/EcaC family oxidoreductase</fullName>
    </submittedName>
</protein>
<evidence type="ECO:0000259" key="1">
    <source>
        <dbReference type="Pfam" id="PF13577"/>
    </source>
</evidence>
<feature type="domain" description="SnoaL-like" evidence="1">
    <location>
        <begin position="30"/>
        <end position="151"/>
    </location>
</feature>
<gene>
    <name evidence="2" type="ORF">ACFQZM_09380</name>
</gene>
<organism evidence="2 3">
    <name type="scientific">Actinomadura fibrosa</name>
    <dbReference type="NCBI Taxonomy" id="111802"/>
    <lineage>
        <taxon>Bacteria</taxon>
        <taxon>Bacillati</taxon>
        <taxon>Actinomycetota</taxon>
        <taxon>Actinomycetes</taxon>
        <taxon>Streptosporangiales</taxon>
        <taxon>Thermomonosporaceae</taxon>
        <taxon>Actinomadura</taxon>
    </lineage>
</organism>
<reference evidence="3" key="1">
    <citation type="journal article" date="2019" name="Int. J. Syst. Evol. Microbiol.">
        <title>The Global Catalogue of Microorganisms (GCM) 10K type strain sequencing project: providing services to taxonomists for standard genome sequencing and annotation.</title>
        <authorList>
            <consortium name="The Broad Institute Genomics Platform"/>
            <consortium name="The Broad Institute Genome Sequencing Center for Infectious Disease"/>
            <person name="Wu L."/>
            <person name="Ma J."/>
        </authorList>
    </citation>
    <scope>NUCLEOTIDE SEQUENCE [LARGE SCALE GENOMIC DNA]</scope>
    <source>
        <strain evidence="3">JCM 9371</strain>
    </source>
</reference>
<comment type="caution">
    <text evidence="2">The sequence shown here is derived from an EMBL/GenBank/DDBJ whole genome shotgun (WGS) entry which is preliminary data.</text>
</comment>
<dbReference type="RefSeq" id="WP_165503255.1">
    <property type="nucleotide sequence ID" value="NZ_CAACUY010000292.1"/>
</dbReference>
<dbReference type="Gene3D" id="3.10.450.50">
    <property type="match status" value="1"/>
</dbReference>
<dbReference type="InterPro" id="IPR032710">
    <property type="entry name" value="NTF2-like_dom_sf"/>
</dbReference>
<sequence>MVILLSGCAATGRTAEPVAQDAGRVPAHDQRRAVTALLRSIDEAWNAGDAAAFASHWTRDGVVVSPQGRRTEGRRSIRTEQEAAFSGPMKGTTHKLDAAHAEWPARDVAVVDGDATISGLKGSDGTTYPPLSAKFTCVCVYQGGRWLVSHMVSYTFMSS</sequence>
<dbReference type="InterPro" id="IPR011944">
    <property type="entry name" value="Steroid_delta5-4_isomerase"/>
</dbReference>
<dbReference type="Pfam" id="PF13577">
    <property type="entry name" value="SnoaL_4"/>
    <property type="match status" value="1"/>
</dbReference>
<dbReference type="InterPro" id="IPR037401">
    <property type="entry name" value="SnoaL-like"/>
</dbReference>
<evidence type="ECO:0000313" key="2">
    <source>
        <dbReference type="EMBL" id="MFD0684706.1"/>
    </source>
</evidence>
<dbReference type="SUPFAM" id="SSF54427">
    <property type="entry name" value="NTF2-like"/>
    <property type="match status" value="1"/>
</dbReference>
<proteinExistence type="predicted"/>
<dbReference type="Proteomes" id="UP001597063">
    <property type="component" value="Unassembled WGS sequence"/>
</dbReference>
<dbReference type="EMBL" id="JBHTGP010000004">
    <property type="protein sequence ID" value="MFD0684706.1"/>
    <property type="molecule type" value="Genomic_DNA"/>
</dbReference>